<keyword evidence="4" id="KW-1185">Reference proteome</keyword>
<comment type="caution">
    <text evidence="3">The sequence shown here is derived from an EMBL/GenBank/DDBJ whole genome shotgun (WGS) entry which is preliminary data.</text>
</comment>
<feature type="chain" id="PRO_5021304703" description="Extracellular membrane protein CFEM domain-containing protein" evidence="2">
    <location>
        <begin position="24"/>
        <end position="252"/>
    </location>
</feature>
<dbReference type="AlphaFoldDB" id="A0A507FFV4"/>
<evidence type="ECO:0000313" key="4">
    <source>
        <dbReference type="Proteomes" id="UP000320333"/>
    </source>
</evidence>
<keyword evidence="2" id="KW-0732">Signal</keyword>
<sequence length="252" mass="25745">MKTSGSLLVSVILLLLTSLQAQAMFDFPPSCSTKCAPFKSALQTNCATKPDSINKTALSMGICFCTQYAQSKGADCLTCVGNAYPLHQSTKLFQSLGQGCHSDATGKNVGGLIAPVIQYHPAIVLANNAPSVTARLTGSVASPATATATRVTGTALASGTKFATVSANTGTRTQFSTDANNSFNSGRQSSARPSDFNASNTGVQALSSSKFQASASTAASSNAVTPPSNLNSRASLFSSTLAATVIATCIFF</sequence>
<proteinExistence type="predicted"/>
<gene>
    <name evidence="3" type="ORF">CcCBS67573_g03512</name>
</gene>
<feature type="signal peptide" evidence="2">
    <location>
        <begin position="1"/>
        <end position="23"/>
    </location>
</feature>
<organism evidence="3 4">
    <name type="scientific">Chytriomyces confervae</name>
    <dbReference type="NCBI Taxonomy" id="246404"/>
    <lineage>
        <taxon>Eukaryota</taxon>
        <taxon>Fungi</taxon>
        <taxon>Fungi incertae sedis</taxon>
        <taxon>Chytridiomycota</taxon>
        <taxon>Chytridiomycota incertae sedis</taxon>
        <taxon>Chytridiomycetes</taxon>
        <taxon>Chytridiales</taxon>
        <taxon>Chytriomycetaceae</taxon>
        <taxon>Chytriomyces</taxon>
    </lineage>
</organism>
<accession>A0A507FFV4</accession>
<dbReference type="Proteomes" id="UP000320333">
    <property type="component" value="Unassembled WGS sequence"/>
</dbReference>
<feature type="region of interest" description="Disordered" evidence="1">
    <location>
        <begin position="173"/>
        <end position="199"/>
    </location>
</feature>
<dbReference type="EMBL" id="QEAP01000090">
    <property type="protein sequence ID" value="TPX75219.1"/>
    <property type="molecule type" value="Genomic_DNA"/>
</dbReference>
<reference evidence="3 4" key="1">
    <citation type="journal article" date="2019" name="Sci. Rep.">
        <title>Comparative genomics of chytrid fungi reveal insights into the obligate biotrophic and pathogenic lifestyle of Synchytrium endobioticum.</title>
        <authorList>
            <person name="van de Vossenberg B.T.L.H."/>
            <person name="Warris S."/>
            <person name="Nguyen H.D.T."/>
            <person name="van Gent-Pelzer M.P.E."/>
            <person name="Joly D.L."/>
            <person name="van de Geest H.C."/>
            <person name="Bonants P.J.M."/>
            <person name="Smith D.S."/>
            <person name="Levesque C.A."/>
            <person name="van der Lee T.A.J."/>
        </authorList>
    </citation>
    <scope>NUCLEOTIDE SEQUENCE [LARGE SCALE GENOMIC DNA]</scope>
    <source>
        <strain evidence="3 4">CBS 675.73</strain>
    </source>
</reference>
<name>A0A507FFV4_9FUNG</name>
<evidence type="ECO:0000256" key="2">
    <source>
        <dbReference type="SAM" id="SignalP"/>
    </source>
</evidence>
<protein>
    <recommendedName>
        <fullName evidence="5">Extracellular membrane protein CFEM domain-containing protein</fullName>
    </recommendedName>
</protein>
<evidence type="ECO:0000313" key="3">
    <source>
        <dbReference type="EMBL" id="TPX75219.1"/>
    </source>
</evidence>
<dbReference type="OrthoDB" id="10392004at2759"/>
<evidence type="ECO:0000256" key="1">
    <source>
        <dbReference type="SAM" id="MobiDB-lite"/>
    </source>
</evidence>
<evidence type="ECO:0008006" key="5">
    <source>
        <dbReference type="Google" id="ProtNLM"/>
    </source>
</evidence>